<evidence type="ECO:0000259" key="2">
    <source>
        <dbReference type="PROSITE" id="PS50968"/>
    </source>
</evidence>
<dbReference type="InterPro" id="IPR011053">
    <property type="entry name" value="Single_hybrid_motif"/>
</dbReference>
<dbReference type="InterPro" id="IPR000089">
    <property type="entry name" value="Biotin_lipoyl"/>
</dbReference>
<feature type="domain" description="Lipoyl-binding" evidence="2">
    <location>
        <begin position="52"/>
        <end position="128"/>
    </location>
</feature>
<dbReference type="Gene3D" id="2.40.50.100">
    <property type="match status" value="1"/>
</dbReference>
<dbReference type="AlphaFoldDB" id="A0AAU7DKA6"/>
<accession>A0AAU7DKA6</accession>
<proteinExistence type="predicted"/>
<evidence type="ECO:0000256" key="1">
    <source>
        <dbReference type="ARBA" id="ARBA00023267"/>
    </source>
</evidence>
<dbReference type="PANTHER" id="PTHR45266">
    <property type="entry name" value="OXALOACETATE DECARBOXYLASE ALPHA CHAIN"/>
    <property type="match status" value="1"/>
</dbReference>
<keyword evidence="1" id="KW-0092">Biotin</keyword>
<dbReference type="CDD" id="cd06850">
    <property type="entry name" value="biotinyl_domain"/>
    <property type="match status" value="1"/>
</dbReference>
<dbReference type="EMBL" id="CP121196">
    <property type="protein sequence ID" value="XBH18104.1"/>
    <property type="molecule type" value="Genomic_DNA"/>
</dbReference>
<reference evidence="3" key="1">
    <citation type="submission" date="2023-03" db="EMBL/GenBank/DDBJ databases">
        <title>Edaphobacter sp.</title>
        <authorList>
            <person name="Huber K.J."/>
            <person name="Papendorf J."/>
            <person name="Pilke C."/>
            <person name="Bunk B."/>
            <person name="Sproeer C."/>
            <person name="Pester M."/>
        </authorList>
    </citation>
    <scope>NUCLEOTIDE SEQUENCE</scope>
    <source>
        <strain evidence="3">DSM 110680</strain>
    </source>
</reference>
<dbReference type="PANTHER" id="PTHR45266:SF3">
    <property type="entry name" value="OXALOACETATE DECARBOXYLASE ALPHA CHAIN"/>
    <property type="match status" value="1"/>
</dbReference>
<dbReference type="PROSITE" id="PS50968">
    <property type="entry name" value="BIOTINYL_LIPOYL"/>
    <property type="match status" value="1"/>
</dbReference>
<gene>
    <name evidence="3" type="ORF">P8935_01955</name>
</gene>
<name>A0AAU7DKA6_9BACT</name>
<sequence>MKLRITIDGKAYEAEVEILDAEGSAPEYPPYPPAPAAYVAAEPPEMIIAAQTGEVASSEKECRSPVTGMVVKVEVEPGQLVQTNDVVVVLESMKMEMQITAQQTAAVKNVLVTEGSAVKVNQLLVEFE</sequence>
<organism evidence="3">
    <name type="scientific">Telmatobacter sp. DSM 110680</name>
    <dbReference type="NCBI Taxonomy" id="3036704"/>
    <lineage>
        <taxon>Bacteria</taxon>
        <taxon>Pseudomonadati</taxon>
        <taxon>Acidobacteriota</taxon>
        <taxon>Terriglobia</taxon>
        <taxon>Terriglobales</taxon>
        <taxon>Acidobacteriaceae</taxon>
        <taxon>Telmatobacter</taxon>
    </lineage>
</organism>
<evidence type="ECO:0000313" key="3">
    <source>
        <dbReference type="EMBL" id="XBH18104.1"/>
    </source>
</evidence>
<protein>
    <recommendedName>
        <fullName evidence="2">Lipoyl-binding domain-containing protein</fullName>
    </recommendedName>
</protein>
<dbReference type="Pfam" id="PF00364">
    <property type="entry name" value="Biotin_lipoyl"/>
    <property type="match status" value="1"/>
</dbReference>
<dbReference type="SUPFAM" id="SSF51230">
    <property type="entry name" value="Single hybrid motif"/>
    <property type="match status" value="1"/>
</dbReference>
<dbReference type="InterPro" id="IPR050709">
    <property type="entry name" value="Biotin_Carboxyl_Carrier/Decarb"/>
</dbReference>
<dbReference type="RefSeq" id="WP_348263327.1">
    <property type="nucleotide sequence ID" value="NZ_CP121196.1"/>
</dbReference>